<comment type="caution">
    <text evidence="10">Lacks conserved residue(s) required for the propagation of feature annotation.</text>
</comment>
<evidence type="ECO:0000256" key="3">
    <source>
        <dbReference type="ARBA" id="ARBA00022606"/>
    </source>
</evidence>
<comment type="subcellular location">
    <subcellularLocation>
        <location evidence="1 10">Cell membrane</location>
        <topology evidence="1 10">Multi-pass membrane protein</topology>
    </subcellularLocation>
</comment>
<feature type="transmembrane region" description="Helical" evidence="10">
    <location>
        <begin position="36"/>
        <end position="59"/>
    </location>
</feature>
<evidence type="ECO:0000256" key="1">
    <source>
        <dbReference type="ARBA" id="ARBA00004651"/>
    </source>
</evidence>
<reference evidence="11" key="1">
    <citation type="submission" date="2019-02" db="EMBL/GenBank/DDBJ databases">
        <title>Genome of the parasitoid wasp Diachasma alloeum, an emerging model for ecological speciation and transitions to asexual reproduction.</title>
        <authorList>
            <person name="Robertson H.M."/>
            <person name="Walden K.K."/>
            <person name="Tvedte E.S."/>
            <person name="Hood G.R."/>
            <person name="Feder J.L."/>
            <person name="Forbes A.A."/>
            <person name="Logsdon J.M."/>
            <person name="Mcelroy K.E."/>
        </authorList>
    </citation>
    <scope>NUCLEOTIDE SEQUENCE [LARGE SCALE GENOMIC DNA]</scope>
    <source>
        <strain evidence="11">Michigan</strain>
    </source>
</reference>
<accession>A0A4E0RYQ4</accession>
<evidence type="ECO:0000256" key="5">
    <source>
        <dbReference type="ARBA" id="ARBA00022725"/>
    </source>
</evidence>
<name>A0A4E0RYQ4_9HYME</name>
<feature type="transmembrane region" description="Helical" evidence="10">
    <location>
        <begin position="125"/>
        <end position="147"/>
    </location>
</feature>
<gene>
    <name evidence="11" type="primary">Or72</name>
    <name evidence="11" type="ORF">DALL_DALL000020</name>
</gene>
<keyword evidence="4 10" id="KW-0812">Transmembrane</keyword>
<keyword evidence="6 10" id="KW-1133">Transmembrane helix</keyword>
<keyword evidence="12" id="KW-1185">Reference proteome</keyword>
<dbReference type="Proteomes" id="UP000297026">
    <property type="component" value="Unassembled WGS sequence"/>
</dbReference>
<keyword evidence="7 10" id="KW-0472">Membrane</keyword>
<evidence type="ECO:0000256" key="4">
    <source>
        <dbReference type="ARBA" id="ARBA00022692"/>
    </source>
</evidence>
<evidence type="ECO:0000256" key="9">
    <source>
        <dbReference type="ARBA" id="ARBA00023224"/>
    </source>
</evidence>
<keyword evidence="2" id="KW-1003">Cell membrane</keyword>
<evidence type="ECO:0000313" key="11">
    <source>
        <dbReference type="EMBL" id="THK32851.1"/>
    </source>
</evidence>
<sequence length="394" mass="45726">MRPTNLIVIKFISFYMKCPGFWPLESVRAKRFMNFLVAYAIFMTFFSYIQSVVIVYYAFDDFQKFASATMNTAICTMGLYKLLLFTYKRPSFLHFIGFVNKNFWCKSYHHNNDEIMNKCLKKCTFYVIFIVIICHTTLLFFFIQPLIDNRGKNESDRELPFAVYTSLPVELTPWYEIIFTVEFISVFYICVCYFCFDVFLYGVNLTLVGEFIILQEDLKGICHFDELPDPSSKYRGCIYSQFIKCINQHRLLTCCADNLRELYKDCVVSFVVILSLLICLAMYQLMTIRGKLLSQIHAYIYVTNILSELFFFTATCDDLSQASSGVAQAAYAVPWISIRSDVLRGRLVNGLRLVIMRSQKPSQMTVGDFSPVTLQTFTSICNLGFSFLALMRQS</sequence>
<keyword evidence="5 10" id="KW-0552">Olfaction</keyword>
<evidence type="ECO:0000313" key="12">
    <source>
        <dbReference type="Proteomes" id="UP000297026"/>
    </source>
</evidence>
<feature type="transmembrane region" description="Helical" evidence="10">
    <location>
        <begin position="65"/>
        <end position="84"/>
    </location>
</feature>
<keyword evidence="3 10" id="KW-0716">Sensory transduction</keyword>
<proteinExistence type="inferred from homology"/>
<protein>
    <recommendedName>
        <fullName evidence="10">Odorant receptor</fullName>
    </recommendedName>
</protein>
<dbReference type="AlphaFoldDB" id="A0A4E0RYQ4"/>
<dbReference type="GO" id="GO:0004984">
    <property type="term" value="F:olfactory receptor activity"/>
    <property type="evidence" value="ECO:0007669"/>
    <property type="project" value="InterPro"/>
</dbReference>
<evidence type="ECO:0000256" key="8">
    <source>
        <dbReference type="ARBA" id="ARBA00023170"/>
    </source>
</evidence>
<feature type="transmembrane region" description="Helical" evidence="10">
    <location>
        <begin position="174"/>
        <end position="196"/>
    </location>
</feature>
<dbReference type="Pfam" id="PF02949">
    <property type="entry name" value="7tm_6"/>
    <property type="match status" value="1"/>
</dbReference>
<dbReference type="OrthoDB" id="7677057at2759"/>
<evidence type="ECO:0000256" key="7">
    <source>
        <dbReference type="ARBA" id="ARBA00023136"/>
    </source>
</evidence>
<dbReference type="EMBL" id="ML158562">
    <property type="protein sequence ID" value="THK32851.1"/>
    <property type="molecule type" value="Genomic_DNA"/>
</dbReference>
<dbReference type="GO" id="GO:0005886">
    <property type="term" value="C:plasma membrane"/>
    <property type="evidence" value="ECO:0007669"/>
    <property type="project" value="UniProtKB-SubCell"/>
</dbReference>
<dbReference type="GO" id="GO:0005549">
    <property type="term" value="F:odorant binding"/>
    <property type="evidence" value="ECO:0007669"/>
    <property type="project" value="InterPro"/>
</dbReference>
<organism evidence="11 12">
    <name type="scientific">Diachasma alloeum</name>
    <dbReference type="NCBI Taxonomy" id="454923"/>
    <lineage>
        <taxon>Eukaryota</taxon>
        <taxon>Metazoa</taxon>
        <taxon>Ecdysozoa</taxon>
        <taxon>Arthropoda</taxon>
        <taxon>Hexapoda</taxon>
        <taxon>Insecta</taxon>
        <taxon>Pterygota</taxon>
        <taxon>Neoptera</taxon>
        <taxon>Endopterygota</taxon>
        <taxon>Hymenoptera</taxon>
        <taxon>Apocrita</taxon>
        <taxon>Ichneumonoidea</taxon>
        <taxon>Braconidae</taxon>
        <taxon>Opiinae</taxon>
        <taxon>Diachasma</taxon>
    </lineage>
</organism>
<keyword evidence="9 10" id="KW-0807">Transducer</keyword>
<dbReference type="InterPro" id="IPR004117">
    <property type="entry name" value="7tm6_olfct_rcpt"/>
</dbReference>
<evidence type="ECO:0000256" key="2">
    <source>
        <dbReference type="ARBA" id="ARBA00022475"/>
    </source>
</evidence>
<dbReference type="PANTHER" id="PTHR21137">
    <property type="entry name" value="ODORANT RECEPTOR"/>
    <property type="match status" value="1"/>
</dbReference>
<evidence type="ECO:0000256" key="6">
    <source>
        <dbReference type="ARBA" id="ARBA00022989"/>
    </source>
</evidence>
<evidence type="ECO:0000256" key="10">
    <source>
        <dbReference type="RuleBase" id="RU351113"/>
    </source>
</evidence>
<dbReference type="GO" id="GO:0007165">
    <property type="term" value="P:signal transduction"/>
    <property type="evidence" value="ECO:0007669"/>
    <property type="project" value="UniProtKB-KW"/>
</dbReference>
<dbReference type="PANTHER" id="PTHR21137:SF35">
    <property type="entry name" value="ODORANT RECEPTOR 19A-RELATED"/>
    <property type="match status" value="1"/>
</dbReference>
<keyword evidence="8 10" id="KW-0675">Receptor</keyword>
<comment type="similarity">
    <text evidence="10">Belongs to the insect chemoreceptor superfamily. Heteromeric odorant receptor channel (TC 1.A.69) family.</text>
</comment>
<feature type="transmembrane region" description="Helical" evidence="10">
    <location>
        <begin position="266"/>
        <end position="286"/>
    </location>
</feature>